<reference evidence="5" key="1">
    <citation type="submission" date="2022-09" db="EMBL/GenBank/DDBJ databases">
        <title>Aureispira anguillicida sp. nov., isolated from Leptocephalus of Japanese eel Anguilla japonica.</title>
        <authorList>
            <person name="Yuasa K."/>
            <person name="Mekata T."/>
            <person name="Ikunari K."/>
        </authorList>
    </citation>
    <scope>NUCLEOTIDE SEQUENCE</scope>
    <source>
        <strain evidence="5">EL160426</strain>
    </source>
</reference>
<organism evidence="5 6">
    <name type="scientific">Aureispira anguillae</name>
    <dbReference type="NCBI Taxonomy" id="2864201"/>
    <lineage>
        <taxon>Bacteria</taxon>
        <taxon>Pseudomonadati</taxon>
        <taxon>Bacteroidota</taxon>
        <taxon>Saprospiria</taxon>
        <taxon>Saprospirales</taxon>
        <taxon>Saprospiraceae</taxon>
        <taxon>Aureispira</taxon>
    </lineage>
</organism>
<dbReference type="AlphaFoldDB" id="A0A916DVL3"/>
<name>A0A916DVL3_9BACT</name>
<dbReference type="EC" id="3.5.1.28" evidence="2"/>
<evidence type="ECO:0000256" key="3">
    <source>
        <dbReference type="ARBA" id="ARBA00022801"/>
    </source>
</evidence>
<gene>
    <name evidence="5" type="ORF">AsAng_0039710</name>
</gene>
<keyword evidence="6" id="KW-1185">Reference proteome</keyword>
<accession>A0A916DVL3</accession>
<evidence type="ECO:0000259" key="4">
    <source>
        <dbReference type="SMART" id="SM00646"/>
    </source>
</evidence>
<dbReference type="SUPFAM" id="SSF53187">
    <property type="entry name" value="Zn-dependent exopeptidases"/>
    <property type="match status" value="1"/>
</dbReference>
<dbReference type="CDD" id="cd02696">
    <property type="entry name" value="MurNAc-LAA"/>
    <property type="match status" value="1"/>
</dbReference>
<dbReference type="GO" id="GO:0008745">
    <property type="term" value="F:N-acetylmuramoyl-L-alanine amidase activity"/>
    <property type="evidence" value="ECO:0007669"/>
    <property type="project" value="UniProtKB-EC"/>
</dbReference>
<sequence>MEKSIIVAIVLLVCLPFFSETAFYKPKESTIKFTIVIDAGHGGKDSGALGTNAKEKDIALKLALRLGHYINQYMPNVRVLYTRTTDQFIPLHQRIAMANTNNADLFFSIHCNSMLTPTNSVGGTETYVMGLHRATENLNVAKRENKAILLEQDYTTNYEGYDPNSSEGHIMLSMYQNAYLSQSLLLAGKVEQQFQHTAKRKSRGVKQAGFLVLRAATMPSVLVEAGFLSNTLEENYLNSEKGQVYIASAMYRALKEYKRDVESKTNYNYQVVEGRSASSVSTQTIPPSKKITNSTHSFVPKSIPRRATTNSYSINNPNDRIVYSPAQKTKEPEVKVMPSIEQMYPTTLQGASNNKKHSIDNTSTVFRIQLAASTQKSSVNTGVWTKIKGVECVKVGASYKYLVGKHASFSTAIERQNYWRKNGFKDAFVVAFKNGQKISITEAKR</sequence>
<dbReference type="Gene3D" id="3.40.630.40">
    <property type="entry name" value="Zn-dependent exopeptidases"/>
    <property type="match status" value="1"/>
</dbReference>
<evidence type="ECO:0000256" key="2">
    <source>
        <dbReference type="ARBA" id="ARBA00011901"/>
    </source>
</evidence>
<proteinExistence type="predicted"/>
<dbReference type="FunFam" id="3.40.630.40:FF:000005">
    <property type="entry name" value="N-acetylmuramoyl-L-alanine amidase (AmiA)"/>
    <property type="match status" value="1"/>
</dbReference>
<dbReference type="GO" id="GO:0030288">
    <property type="term" value="C:outer membrane-bounded periplasmic space"/>
    <property type="evidence" value="ECO:0007669"/>
    <property type="project" value="TreeGrafter"/>
</dbReference>
<dbReference type="Proteomes" id="UP001060919">
    <property type="component" value="Chromosome"/>
</dbReference>
<dbReference type="InterPro" id="IPR002508">
    <property type="entry name" value="MurNAc-LAA_cat"/>
</dbReference>
<dbReference type="EMBL" id="AP026867">
    <property type="protein sequence ID" value="BDS13241.1"/>
    <property type="molecule type" value="Genomic_DNA"/>
</dbReference>
<dbReference type="PANTHER" id="PTHR30404:SF0">
    <property type="entry name" value="N-ACETYLMURAMOYL-L-ALANINE AMIDASE AMIC"/>
    <property type="match status" value="1"/>
</dbReference>
<protein>
    <recommendedName>
        <fullName evidence="2">N-acetylmuramoyl-L-alanine amidase</fullName>
        <ecNumber evidence="2">3.5.1.28</ecNumber>
    </recommendedName>
</protein>
<dbReference type="RefSeq" id="WP_264788528.1">
    <property type="nucleotide sequence ID" value="NZ_AP026867.1"/>
</dbReference>
<dbReference type="Pfam" id="PF01520">
    <property type="entry name" value="Amidase_3"/>
    <property type="match status" value="1"/>
</dbReference>
<dbReference type="KEGG" id="aup:AsAng_0039710"/>
<evidence type="ECO:0000313" key="6">
    <source>
        <dbReference type="Proteomes" id="UP001060919"/>
    </source>
</evidence>
<dbReference type="PANTHER" id="PTHR30404">
    <property type="entry name" value="N-ACETYLMURAMOYL-L-ALANINE AMIDASE"/>
    <property type="match status" value="1"/>
</dbReference>
<keyword evidence="3" id="KW-0378">Hydrolase</keyword>
<dbReference type="SMART" id="SM00646">
    <property type="entry name" value="Ami_3"/>
    <property type="match status" value="1"/>
</dbReference>
<comment type="catalytic activity">
    <reaction evidence="1">
        <text>Hydrolyzes the link between N-acetylmuramoyl residues and L-amino acid residues in certain cell-wall glycopeptides.</text>
        <dbReference type="EC" id="3.5.1.28"/>
    </reaction>
</comment>
<dbReference type="InterPro" id="IPR050695">
    <property type="entry name" value="N-acetylmuramoyl_amidase_3"/>
</dbReference>
<feature type="domain" description="MurNAc-LAA" evidence="4">
    <location>
        <begin position="95"/>
        <end position="255"/>
    </location>
</feature>
<evidence type="ECO:0000313" key="5">
    <source>
        <dbReference type="EMBL" id="BDS13241.1"/>
    </source>
</evidence>
<dbReference type="GO" id="GO:0009253">
    <property type="term" value="P:peptidoglycan catabolic process"/>
    <property type="evidence" value="ECO:0007669"/>
    <property type="project" value="InterPro"/>
</dbReference>
<evidence type="ECO:0000256" key="1">
    <source>
        <dbReference type="ARBA" id="ARBA00001561"/>
    </source>
</evidence>